<dbReference type="InterPro" id="IPR017941">
    <property type="entry name" value="Rieske_2Fe-2S"/>
</dbReference>
<dbReference type="Pfam" id="PF00355">
    <property type="entry name" value="Rieske"/>
    <property type="match status" value="1"/>
</dbReference>
<dbReference type="EMBL" id="FORT01000003">
    <property type="protein sequence ID" value="SFJ42053.1"/>
    <property type="molecule type" value="Genomic_DNA"/>
</dbReference>
<sequence length="140" mass="16082">METGRISAYKVEVCSTDQLKPSQRKLIEINGVEIAVMNVEGKLYAYRNACPHQGAPMVYGTVTGTMLPCKRGEYTYGHDQEIIRCPLHSWEFHLTTGKSLFDPCKVSIKKYEVTVEDDTVVIYFHKRPEKVSEKEVRYFV</sequence>
<protein>
    <submittedName>
        <fullName evidence="6">Ferredoxin subunit of nitrite reductase or a ring-hydroxylating dioxygenase</fullName>
    </submittedName>
</protein>
<proteinExistence type="predicted"/>
<accession>A0A1I3R624</accession>
<keyword evidence="3" id="KW-0408">Iron</keyword>
<keyword evidence="4" id="KW-0411">Iron-sulfur</keyword>
<dbReference type="GO" id="GO:0016705">
    <property type="term" value="F:oxidoreductase activity, acting on paired donors, with incorporation or reduction of molecular oxygen"/>
    <property type="evidence" value="ECO:0007669"/>
    <property type="project" value="UniProtKB-ARBA"/>
</dbReference>
<evidence type="ECO:0000256" key="3">
    <source>
        <dbReference type="ARBA" id="ARBA00023004"/>
    </source>
</evidence>
<gene>
    <name evidence="6" type="ORF">SAMN05518846_103307</name>
</gene>
<evidence type="ECO:0000256" key="4">
    <source>
        <dbReference type="ARBA" id="ARBA00023014"/>
    </source>
</evidence>
<keyword evidence="2" id="KW-0479">Metal-binding</keyword>
<dbReference type="GO" id="GO:0051537">
    <property type="term" value="F:2 iron, 2 sulfur cluster binding"/>
    <property type="evidence" value="ECO:0007669"/>
    <property type="project" value="UniProtKB-KW"/>
</dbReference>
<evidence type="ECO:0000259" key="5">
    <source>
        <dbReference type="PROSITE" id="PS51296"/>
    </source>
</evidence>
<dbReference type="CDD" id="cd03467">
    <property type="entry name" value="Rieske"/>
    <property type="match status" value="1"/>
</dbReference>
<evidence type="ECO:0000256" key="2">
    <source>
        <dbReference type="ARBA" id="ARBA00022723"/>
    </source>
</evidence>
<feature type="domain" description="Rieske" evidence="5">
    <location>
        <begin position="11"/>
        <end position="122"/>
    </location>
</feature>
<keyword evidence="6" id="KW-0560">Oxidoreductase</keyword>
<keyword evidence="7" id="KW-1185">Reference proteome</keyword>
<dbReference type="PROSITE" id="PS51296">
    <property type="entry name" value="RIESKE"/>
    <property type="match status" value="1"/>
</dbReference>
<reference evidence="7" key="1">
    <citation type="submission" date="2016-10" db="EMBL/GenBank/DDBJ databases">
        <authorList>
            <person name="Varghese N."/>
            <person name="Submissions S."/>
        </authorList>
    </citation>
    <scope>NUCLEOTIDE SEQUENCE [LARGE SCALE GENOMIC DNA]</scope>
    <source>
        <strain evidence="7">OK042</strain>
    </source>
</reference>
<dbReference type="PANTHER" id="PTHR21496">
    <property type="entry name" value="FERREDOXIN-RELATED"/>
    <property type="match status" value="1"/>
</dbReference>
<name>A0A1I3R624_9BACL</name>
<dbReference type="GO" id="GO:0046872">
    <property type="term" value="F:metal ion binding"/>
    <property type="evidence" value="ECO:0007669"/>
    <property type="project" value="UniProtKB-KW"/>
</dbReference>
<evidence type="ECO:0000256" key="1">
    <source>
        <dbReference type="ARBA" id="ARBA00022714"/>
    </source>
</evidence>
<dbReference type="RefSeq" id="WP_170184328.1">
    <property type="nucleotide sequence ID" value="NZ_BJOE01000004.1"/>
</dbReference>
<evidence type="ECO:0000313" key="6">
    <source>
        <dbReference type="EMBL" id="SFJ42053.1"/>
    </source>
</evidence>
<dbReference type="AlphaFoldDB" id="A0A1I3R624"/>
<dbReference type="PANTHER" id="PTHR21496:SF23">
    <property type="entry name" value="3-PHENYLPROPIONATE_CINNAMIC ACID DIOXYGENASE FERREDOXIN SUBUNIT"/>
    <property type="match status" value="1"/>
</dbReference>
<dbReference type="Proteomes" id="UP000198915">
    <property type="component" value="Unassembled WGS sequence"/>
</dbReference>
<keyword evidence="1" id="KW-0001">2Fe-2S</keyword>
<evidence type="ECO:0000313" key="7">
    <source>
        <dbReference type="Proteomes" id="UP000198915"/>
    </source>
</evidence>
<dbReference type="STRING" id="1884381.SAMN05518846_103307"/>
<organism evidence="6 7">
    <name type="scientific">Brevibacillus centrosporus</name>
    <dbReference type="NCBI Taxonomy" id="54910"/>
    <lineage>
        <taxon>Bacteria</taxon>
        <taxon>Bacillati</taxon>
        <taxon>Bacillota</taxon>
        <taxon>Bacilli</taxon>
        <taxon>Bacillales</taxon>
        <taxon>Paenibacillaceae</taxon>
        <taxon>Brevibacillus</taxon>
    </lineage>
</organism>
<keyword evidence="6" id="KW-0223">Dioxygenase</keyword>
<dbReference type="GO" id="GO:0051213">
    <property type="term" value="F:dioxygenase activity"/>
    <property type="evidence" value="ECO:0007669"/>
    <property type="project" value="UniProtKB-KW"/>
</dbReference>
<dbReference type="SUPFAM" id="SSF50022">
    <property type="entry name" value="ISP domain"/>
    <property type="match status" value="1"/>
</dbReference>
<dbReference type="Gene3D" id="2.102.10.10">
    <property type="entry name" value="Rieske [2Fe-2S] iron-sulphur domain"/>
    <property type="match status" value="1"/>
</dbReference>
<dbReference type="InterPro" id="IPR036922">
    <property type="entry name" value="Rieske_2Fe-2S_sf"/>
</dbReference>
<dbReference type="GO" id="GO:0004497">
    <property type="term" value="F:monooxygenase activity"/>
    <property type="evidence" value="ECO:0007669"/>
    <property type="project" value="UniProtKB-ARBA"/>
</dbReference>